<comment type="catalytic activity">
    <reaction evidence="3">
        <text>ATP + H2O = ADP + phosphate + H(+)</text>
        <dbReference type="Rhea" id="RHEA:13065"/>
        <dbReference type="ChEBI" id="CHEBI:15377"/>
        <dbReference type="ChEBI" id="CHEBI:15378"/>
        <dbReference type="ChEBI" id="CHEBI:30616"/>
        <dbReference type="ChEBI" id="CHEBI:43474"/>
        <dbReference type="ChEBI" id="CHEBI:456216"/>
        <dbReference type="EC" id="5.6.2.3"/>
    </reaction>
</comment>
<feature type="domain" description="Helicase HerA central" evidence="5">
    <location>
        <begin position="171"/>
        <end position="380"/>
    </location>
</feature>
<comment type="similarity">
    <text evidence="1">Belongs to the HerA family.</text>
</comment>
<accession>D3S2Y4</accession>
<gene>
    <name evidence="6" type="ordered locus">Ferp_0442</name>
</gene>
<dbReference type="AlphaFoldDB" id="D3S2Y4"/>
<dbReference type="HOGENOM" id="CLU_648300_0_0_2"/>
<evidence type="ECO:0000256" key="1">
    <source>
        <dbReference type="ARBA" id="ARBA00007816"/>
    </source>
</evidence>
<dbReference type="PANTHER" id="PTHR42957">
    <property type="entry name" value="HELICASE MJ1565-RELATED"/>
    <property type="match status" value="1"/>
</dbReference>
<dbReference type="Pfam" id="PF01935">
    <property type="entry name" value="DUF87"/>
    <property type="match status" value="1"/>
</dbReference>
<dbReference type="OrthoDB" id="107033at2157"/>
<evidence type="ECO:0000313" key="6">
    <source>
        <dbReference type="EMBL" id="ADC64617.1"/>
    </source>
</evidence>
<evidence type="ECO:0000313" key="7">
    <source>
        <dbReference type="Proteomes" id="UP000002613"/>
    </source>
</evidence>
<protein>
    <recommendedName>
        <fullName evidence="5">Helicase HerA central domain-containing protein</fullName>
    </recommendedName>
</protein>
<evidence type="ECO:0000256" key="4">
    <source>
        <dbReference type="ARBA" id="ARBA00048988"/>
    </source>
</evidence>
<dbReference type="InterPro" id="IPR008571">
    <property type="entry name" value="HerA-like"/>
</dbReference>
<name>D3S2Y4_FERPA</name>
<proteinExistence type="inferred from homology"/>
<dbReference type="InterPro" id="IPR027417">
    <property type="entry name" value="P-loop_NTPase"/>
</dbReference>
<reference evidence="7" key="1">
    <citation type="submission" date="2010-02" db="EMBL/GenBank/DDBJ databases">
        <title>Complete sequence of Ferroglobus placidus DSM 10642.</title>
        <authorList>
            <consortium name="US DOE Joint Genome Institute"/>
            <person name="Lucas S."/>
            <person name="Copeland A."/>
            <person name="Lapidus A."/>
            <person name="Cheng J.-F."/>
            <person name="Bruce D."/>
            <person name="Goodwin L."/>
            <person name="Pitluck S."/>
            <person name="Saunders E."/>
            <person name="Brettin T."/>
            <person name="Detter J.C."/>
            <person name="Han C."/>
            <person name="Tapia R."/>
            <person name="Larimer F."/>
            <person name="Land M."/>
            <person name="Hauser L."/>
            <person name="Kyrpides N."/>
            <person name="Ivanova N."/>
            <person name="Holmes D."/>
            <person name="Lovley D."/>
            <person name="Kyrpides N."/>
            <person name="Anderson I.J."/>
            <person name="Woyke T."/>
        </authorList>
    </citation>
    <scope>NUCLEOTIDE SEQUENCE [LARGE SCALE GENOMIC DNA]</scope>
    <source>
        <strain evidence="7">DSM 10642 / AEDII12DO</strain>
    </source>
</reference>
<organism evidence="6 7">
    <name type="scientific">Ferroglobus placidus (strain DSM 10642 / AEDII12DO)</name>
    <dbReference type="NCBI Taxonomy" id="589924"/>
    <lineage>
        <taxon>Archaea</taxon>
        <taxon>Methanobacteriati</taxon>
        <taxon>Methanobacteriota</taxon>
        <taxon>Archaeoglobi</taxon>
        <taxon>Archaeoglobales</taxon>
        <taxon>Archaeoglobaceae</taxon>
        <taxon>Ferroglobus</taxon>
    </lineage>
</organism>
<dbReference type="GO" id="GO:0043139">
    <property type="term" value="F:5'-3' DNA helicase activity"/>
    <property type="evidence" value="ECO:0007669"/>
    <property type="project" value="UniProtKB-EC"/>
</dbReference>
<dbReference type="PANTHER" id="PTHR42957:SF1">
    <property type="entry name" value="HELICASE MJ1565-RELATED"/>
    <property type="match status" value="1"/>
</dbReference>
<evidence type="ECO:0000259" key="5">
    <source>
        <dbReference type="Pfam" id="PF01935"/>
    </source>
</evidence>
<comment type="catalytic activity">
    <reaction evidence="2">
        <text>Couples ATP hydrolysis with the unwinding of duplex DNA by translocating in the 3'-5' direction.</text>
        <dbReference type="EC" id="5.6.2.4"/>
    </reaction>
</comment>
<evidence type="ECO:0000256" key="2">
    <source>
        <dbReference type="ARBA" id="ARBA00034617"/>
    </source>
</evidence>
<dbReference type="eggNOG" id="arCOG00283">
    <property type="taxonomic scope" value="Archaea"/>
</dbReference>
<dbReference type="GeneID" id="8777940"/>
<dbReference type="Proteomes" id="UP000002613">
    <property type="component" value="Chromosome"/>
</dbReference>
<reference evidence="6 7" key="2">
    <citation type="journal article" date="2011" name="Stand. Genomic Sci.">
        <title>Complete genome sequence of Ferroglobus placidus AEDII12DO.</title>
        <authorList>
            <person name="Anderson I."/>
            <person name="Risso C."/>
            <person name="Holmes D."/>
            <person name="Lucas S."/>
            <person name="Copeland A."/>
            <person name="Lapidus A."/>
            <person name="Cheng J.F."/>
            <person name="Bruce D."/>
            <person name="Goodwin L."/>
            <person name="Pitluck S."/>
            <person name="Saunders E."/>
            <person name="Brettin T."/>
            <person name="Detter J.C."/>
            <person name="Han C."/>
            <person name="Tapia R."/>
            <person name="Larimer F."/>
            <person name="Land M."/>
            <person name="Hauser L."/>
            <person name="Woyke T."/>
            <person name="Lovley D."/>
            <person name="Kyrpides N."/>
            <person name="Ivanova N."/>
        </authorList>
    </citation>
    <scope>NUCLEOTIDE SEQUENCE [LARGE SCALE GENOMIC DNA]</scope>
    <source>
        <strain evidence="7">DSM 10642 / AEDII12DO</strain>
    </source>
</reference>
<dbReference type="InterPro" id="IPR002789">
    <property type="entry name" value="HerA_central"/>
</dbReference>
<evidence type="ECO:0000256" key="3">
    <source>
        <dbReference type="ARBA" id="ARBA00048954"/>
    </source>
</evidence>
<dbReference type="KEGG" id="fpl:Ferp_0442"/>
<dbReference type="PaxDb" id="589924-Ferp_0442"/>
<dbReference type="SUPFAM" id="SSF52540">
    <property type="entry name" value="P-loop containing nucleoside triphosphate hydrolases"/>
    <property type="match status" value="1"/>
</dbReference>
<sequence length="423" mass="49147">MEIFRLEGFNGRLLAAEPDERSRYNFTIWFPYTRELVNDIQDGDLLAVPNFQSDRERPVYSILKVTNVLPKHFALRGKEDTKSYPGYVLEAAKNIAASWVIQESEPLEDTTIIEVEAIPTNLQFRLNEQNNPIIEEEKSMPMVGEEVKLLSPEFVMKILNSGIKFGYEEIIEIGHLIRDKEIKIYVRVEDLVRTHFGIFGYTGVGKSNLLSTIIRKLLTETIKIDEKQLPKKEIRERENIKILLFDLMDEYISLLIDLLVNNNLDSKIVYIDRRSLPKAVIDYLKGNETLIKAIHAFLRQMYIPKGLLDCKDKYYERIREILEKDRIKIWEEEFEIKTIDELIEKIWPEVIGDLRSTTKISTLERVKEDILSDVTGNELTPENLDKILSKLGESSVFGYPQPQSVINLRKQKDGNASVMFIFN</sequence>
<dbReference type="STRING" id="589924.Ferp_0442"/>
<dbReference type="GO" id="GO:0043138">
    <property type="term" value="F:3'-5' DNA helicase activity"/>
    <property type="evidence" value="ECO:0007669"/>
    <property type="project" value="UniProtKB-EC"/>
</dbReference>
<keyword evidence="7" id="KW-1185">Reference proteome</keyword>
<comment type="catalytic activity">
    <reaction evidence="4">
        <text>ATP + H2O = ADP + phosphate + H(+)</text>
        <dbReference type="Rhea" id="RHEA:13065"/>
        <dbReference type="ChEBI" id="CHEBI:15377"/>
        <dbReference type="ChEBI" id="CHEBI:15378"/>
        <dbReference type="ChEBI" id="CHEBI:30616"/>
        <dbReference type="ChEBI" id="CHEBI:43474"/>
        <dbReference type="ChEBI" id="CHEBI:456216"/>
        <dbReference type="EC" id="5.6.2.4"/>
    </reaction>
</comment>
<dbReference type="EMBL" id="CP001899">
    <property type="protein sequence ID" value="ADC64617.1"/>
    <property type="molecule type" value="Genomic_DNA"/>
</dbReference>
<dbReference type="Gene3D" id="3.40.50.300">
    <property type="entry name" value="P-loop containing nucleotide triphosphate hydrolases"/>
    <property type="match status" value="1"/>
</dbReference>
<dbReference type="RefSeq" id="WP_012964964.1">
    <property type="nucleotide sequence ID" value="NC_013849.1"/>
</dbReference>